<dbReference type="Pfam" id="PF01380">
    <property type="entry name" value="SIS"/>
    <property type="match status" value="1"/>
</dbReference>
<dbReference type="Pfam" id="PF01418">
    <property type="entry name" value="HTH_6"/>
    <property type="match status" value="1"/>
</dbReference>
<feature type="transmembrane region" description="Helical" evidence="4">
    <location>
        <begin position="245"/>
        <end position="265"/>
    </location>
</feature>
<dbReference type="PROSITE" id="PS51071">
    <property type="entry name" value="HTH_RPIR"/>
    <property type="match status" value="1"/>
</dbReference>
<protein>
    <submittedName>
        <fullName evidence="7">Putative HTH-type transcriptional regulator YbbH</fullName>
    </submittedName>
</protein>
<sequence>MSITPDNPPVGGTLSVIRSLLPSLVPSEQRVAVQFLEHTDEVALLSAADVAARANTSPATVIRTCKNLGFKGFQHLRLLLIRDTGAARAEGNSRLDAADSREWVPAHFDAAVQNMSDALGALNYSEFDRAATAIARARRVLIVGNGGSSPAAQAFALLLVIAGRGSEAPIDSVAQQLSAGTLGAGDVLVAVSSSGQNAVTMDAVAAASGTGATIVGVTGYARSRLSEYSTLLLIAGTSEPITAPYIVASGIAVQLLFLSVLNTAVTRKMGPGRAEHVMDQVIDLVSDRTPTGESDRQE</sequence>
<organism evidence="7 8">
    <name type="scientific">Nocardia aurantia</name>
    <dbReference type="NCBI Taxonomy" id="2585199"/>
    <lineage>
        <taxon>Bacteria</taxon>
        <taxon>Bacillati</taxon>
        <taxon>Actinomycetota</taxon>
        <taxon>Actinomycetes</taxon>
        <taxon>Mycobacteriales</taxon>
        <taxon>Nocardiaceae</taxon>
        <taxon>Nocardia</taxon>
    </lineage>
</organism>
<evidence type="ECO:0000256" key="3">
    <source>
        <dbReference type="ARBA" id="ARBA00023163"/>
    </source>
</evidence>
<name>A0A7K0DQP4_9NOCA</name>
<comment type="caution">
    <text evidence="7">The sequence shown here is derived from an EMBL/GenBank/DDBJ whole genome shotgun (WGS) entry which is preliminary data.</text>
</comment>
<dbReference type="InterPro" id="IPR000281">
    <property type="entry name" value="HTH_RpiR"/>
</dbReference>
<dbReference type="GO" id="GO:0097367">
    <property type="term" value="F:carbohydrate derivative binding"/>
    <property type="evidence" value="ECO:0007669"/>
    <property type="project" value="InterPro"/>
</dbReference>
<dbReference type="PANTHER" id="PTHR30514">
    <property type="entry name" value="GLUCOKINASE"/>
    <property type="match status" value="1"/>
</dbReference>
<evidence type="ECO:0000256" key="1">
    <source>
        <dbReference type="ARBA" id="ARBA00023015"/>
    </source>
</evidence>
<gene>
    <name evidence="7" type="primary">ybbH</name>
    <name evidence="7" type="ORF">NRB56_36620</name>
</gene>
<evidence type="ECO:0000256" key="2">
    <source>
        <dbReference type="ARBA" id="ARBA00023125"/>
    </source>
</evidence>
<keyword evidence="1" id="KW-0805">Transcription regulation</keyword>
<dbReference type="GO" id="GO:0003700">
    <property type="term" value="F:DNA-binding transcription factor activity"/>
    <property type="evidence" value="ECO:0007669"/>
    <property type="project" value="InterPro"/>
</dbReference>
<keyword evidence="4" id="KW-1133">Transmembrane helix</keyword>
<keyword evidence="3" id="KW-0804">Transcription</keyword>
<dbReference type="InterPro" id="IPR047640">
    <property type="entry name" value="RpiR-like"/>
</dbReference>
<dbReference type="EMBL" id="WEGI01000007">
    <property type="protein sequence ID" value="MQY28079.1"/>
    <property type="molecule type" value="Genomic_DNA"/>
</dbReference>
<evidence type="ECO:0000259" key="5">
    <source>
        <dbReference type="PROSITE" id="PS51071"/>
    </source>
</evidence>
<dbReference type="InterPro" id="IPR001347">
    <property type="entry name" value="SIS_dom"/>
</dbReference>
<evidence type="ECO:0000259" key="6">
    <source>
        <dbReference type="PROSITE" id="PS51464"/>
    </source>
</evidence>
<keyword evidence="4" id="KW-0812">Transmembrane</keyword>
<dbReference type="InterPro" id="IPR046348">
    <property type="entry name" value="SIS_dom_sf"/>
</dbReference>
<keyword evidence="2" id="KW-0238">DNA-binding</keyword>
<proteinExistence type="predicted"/>
<dbReference type="CDD" id="cd05013">
    <property type="entry name" value="SIS_RpiR"/>
    <property type="match status" value="1"/>
</dbReference>
<dbReference type="PANTHER" id="PTHR30514:SF1">
    <property type="entry name" value="HTH-TYPE TRANSCRIPTIONAL REGULATOR HEXR-RELATED"/>
    <property type="match status" value="1"/>
</dbReference>
<keyword evidence="8" id="KW-1185">Reference proteome</keyword>
<evidence type="ECO:0000256" key="4">
    <source>
        <dbReference type="SAM" id="Phobius"/>
    </source>
</evidence>
<dbReference type="Proteomes" id="UP000431401">
    <property type="component" value="Unassembled WGS sequence"/>
</dbReference>
<keyword evidence="4" id="KW-0472">Membrane</keyword>
<dbReference type="SUPFAM" id="SSF53697">
    <property type="entry name" value="SIS domain"/>
    <property type="match status" value="1"/>
</dbReference>
<dbReference type="Gene3D" id="1.10.10.10">
    <property type="entry name" value="Winged helix-like DNA-binding domain superfamily/Winged helix DNA-binding domain"/>
    <property type="match status" value="1"/>
</dbReference>
<dbReference type="PROSITE" id="PS51464">
    <property type="entry name" value="SIS"/>
    <property type="match status" value="1"/>
</dbReference>
<accession>A0A7K0DQP4</accession>
<dbReference type="RefSeq" id="WP_153343658.1">
    <property type="nucleotide sequence ID" value="NZ_WEGI01000007.1"/>
</dbReference>
<dbReference type="InterPro" id="IPR036388">
    <property type="entry name" value="WH-like_DNA-bd_sf"/>
</dbReference>
<dbReference type="InterPro" id="IPR009057">
    <property type="entry name" value="Homeodomain-like_sf"/>
</dbReference>
<dbReference type="GO" id="GO:0003677">
    <property type="term" value="F:DNA binding"/>
    <property type="evidence" value="ECO:0007669"/>
    <property type="project" value="UniProtKB-KW"/>
</dbReference>
<evidence type="ECO:0000313" key="8">
    <source>
        <dbReference type="Proteomes" id="UP000431401"/>
    </source>
</evidence>
<dbReference type="AlphaFoldDB" id="A0A7K0DQP4"/>
<dbReference type="InterPro" id="IPR035472">
    <property type="entry name" value="RpiR-like_SIS"/>
</dbReference>
<dbReference type="OrthoDB" id="370421at2"/>
<dbReference type="GO" id="GO:1901135">
    <property type="term" value="P:carbohydrate derivative metabolic process"/>
    <property type="evidence" value="ECO:0007669"/>
    <property type="project" value="InterPro"/>
</dbReference>
<evidence type="ECO:0000313" key="7">
    <source>
        <dbReference type="EMBL" id="MQY28079.1"/>
    </source>
</evidence>
<dbReference type="SUPFAM" id="SSF46689">
    <property type="entry name" value="Homeodomain-like"/>
    <property type="match status" value="1"/>
</dbReference>
<dbReference type="Gene3D" id="3.40.50.10490">
    <property type="entry name" value="Glucose-6-phosphate isomerase like protein, domain 1"/>
    <property type="match status" value="1"/>
</dbReference>
<reference evidence="7 8" key="1">
    <citation type="submission" date="2019-10" db="EMBL/GenBank/DDBJ databases">
        <title>Nocardia macrotermitis sp. nov. and Nocardia aurantia sp. nov., isolated from the gut of fungus growing-termite Macrotermes natalensis.</title>
        <authorList>
            <person name="Benndorf R."/>
            <person name="Schwitalla J."/>
            <person name="Martin K."/>
            <person name="De Beer W."/>
            <person name="Kaster A.-K."/>
            <person name="Vollmers J."/>
            <person name="Poulsen M."/>
            <person name="Beemelmanns C."/>
        </authorList>
    </citation>
    <scope>NUCLEOTIDE SEQUENCE [LARGE SCALE GENOMIC DNA]</scope>
    <source>
        <strain evidence="7 8">RB56</strain>
    </source>
</reference>
<feature type="domain" description="HTH rpiR-type" evidence="5">
    <location>
        <begin position="11"/>
        <end position="87"/>
    </location>
</feature>
<feature type="domain" description="SIS" evidence="6">
    <location>
        <begin position="130"/>
        <end position="271"/>
    </location>
</feature>